<evidence type="ECO:0000256" key="2">
    <source>
        <dbReference type="ARBA" id="ARBA00022692"/>
    </source>
</evidence>
<accession>A0A2I0BHC1</accession>
<dbReference type="AlphaFoldDB" id="A0A2I0BHC1"/>
<reference evidence="7 8" key="1">
    <citation type="journal article" date="2017" name="Nature">
        <title>The Apostasia genome and the evolution of orchids.</title>
        <authorList>
            <person name="Zhang G.Q."/>
            <person name="Liu K.W."/>
            <person name="Li Z."/>
            <person name="Lohaus R."/>
            <person name="Hsiao Y.Y."/>
            <person name="Niu S.C."/>
            <person name="Wang J.Y."/>
            <person name="Lin Y.C."/>
            <person name="Xu Q."/>
            <person name="Chen L.J."/>
            <person name="Yoshida K."/>
            <person name="Fujiwara S."/>
            <person name="Wang Z.W."/>
            <person name="Zhang Y.Q."/>
            <person name="Mitsuda N."/>
            <person name="Wang M."/>
            <person name="Liu G.H."/>
            <person name="Pecoraro L."/>
            <person name="Huang H.X."/>
            <person name="Xiao X.J."/>
            <person name="Lin M."/>
            <person name="Wu X.Y."/>
            <person name="Wu W.L."/>
            <person name="Chen Y.Y."/>
            <person name="Chang S.B."/>
            <person name="Sakamoto S."/>
            <person name="Ohme-Takagi M."/>
            <person name="Yagi M."/>
            <person name="Zeng S.J."/>
            <person name="Shen C.Y."/>
            <person name="Yeh C.M."/>
            <person name="Luo Y.B."/>
            <person name="Tsai W.C."/>
            <person name="Van de Peer Y."/>
            <person name="Liu Z.J."/>
        </authorList>
    </citation>
    <scope>NUCLEOTIDE SEQUENCE [LARGE SCALE GENOMIC DNA]</scope>
    <source>
        <strain evidence="8">cv. Shenzhen</strain>
        <tissue evidence="7">Stem</tissue>
    </source>
</reference>
<keyword evidence="3 6" id="KW-1133">Transmembrane helix</keyword>
<dbReference type="Proteomes" id="UP000236161">
    <property type="component" value="Unassembled WGS sequence"/>
</dbReference>
<keyword evidence="8" id="KW-1185">Reference proteome</keyword>
<evidence type="ECO:0000256" key="5">
    <source>
        <dbReference type="SAM" id="MobiDB-lite"/>
    </source>
</evidence>
<dbReference type="STRING" id="1088818.A0A2I0BHC1"/>
<sequence>MKDQSSVRNQLGPGGNPSISSIHGFFSALGSTVRSARQTALLHLNPDPNVMCHTSIDHSTRLRPYSRVQPFSSEGRGRKSRLRPHRGPASADCARLHDGRRCIMLSISSSHRPDIADFLVARILRLEDVDLVLPGYPAAARFFLDLCSSFQAIQLLGTIAGVLYYNVSLTIGILQKVCCLGLISLLKLAVDQLPVEGLTLVFSATLEFLVSYKDQLAEAKEADVEDDDIDGFQTNVDEDIEFDNEMGGDDDEEDGDAADSRKLEKVAAQISLYVCGSKFQSIMGLVLPSSQFYAAIKDELEHINPLAKFLTFKSIVFLTWWQGVAVALLYSLGLVKSPIAQALQFKSSIQDYIICIEMLSFLGFYGQHLIMQNPLLYIKYCYMFGHR</sequence>
<comment type="subcellular location">
    <subcellularLocation>
        <location evidence="1">Membrane</location>
        <topology evidence="1">Multi-pass membrane protein</topology>
    </subcellularLocation>
</comment>
<feature type="transmembrane region" description="Helical" evidence="6">
    <location>
        <begin position="310"/>
        <end position="332"/>
    </location>
</feature>
<dbReference type="GO" id="GO:0016020">
    <property type="term" value="C:membrane"/>
    <property type="evidence" value="ECO:0007669"/>
    <property type="project" value="UniProtKB-SubCell"/>
</dbReference>
<evidence type="ECO:0000313" key="8">
    <source>
        <dbReference type="Proteomes" id="UP000236161"/>
    </source>
</evidence>
<dbReference type="EMBL" id="KZ451883">
    <property type="protein sequence ID" value="PKA67196.1"/>
    <property type="molecule type" value="Genomic_DNA"/>
</dbReference>
<name>A0A2I0BHC1_9ASPA</name>
<evidence type="ECO:0000256" key="1">
    <source>
        <dbReference type="ARBA" id="ARBA00004141"/>
    </source>
</evidence>
<feature type="transmembrane region" description="Helical" evidence="6">
    <location>
        <begin position="352"/>
        <end position="370"/>
    </location>
</feature>
<dbReference type="PANTHER" id="PTHR23423">
    <property type="entry name" value="ORGANIC SOLUTE TRANSPORTER-RELATED"/>
    <property type="match status" value="1"/>
</dbReference>
<evidence type="ECO:0000256" key="3">
    <source>
        <dbReference type="ARBA" id="ARBA00022989"/>
    </source>
</evidence>
<organism evidence="7 8">
    <name type="scientific">Apostasia shenzhenica</name>
    <dbReference type="NCBI Taxonomy" id="1088818"/>
    <lineage>
        <taxon>Eukaryota</taxon>
        <taxon>Viridiplantae</taxon>
        <taxon>Streptophyta</taxon>
        <taxon>Embryophyta</taxon>
        <taxon>Tracheophyta</taxon>
        <taxon>Spermatophyta</taxon>
        <taxon>Magnoliopsida</taxon>
        <taxon>Liliopsida</taxon>
        <taxon>Asparagales</taxon>
        <taxon>Orchidaceae</taxon>
        <taxon>Apostasioideae</taxon>
        <taxon>Apostasia</taxon>
    </lineage>
</organism>
<feature type="region of interest" description="Disordered" evidence="5">
    <location>
        <begin position="67"/>
        <end position="90"/>
    </location>
</feature>
<evidence type="ECO:0000256" key="6">
    <source>
        <dbReference type="SAM" id="Phobius"/>
    </source>
</evidence>
<gene>
    <name evidence="7" type="ORF">AXF42_Ash004688</name>
</gene>
<protein>
    <submittedName>
        <fullName evidence="7">Uncharacterized protein</fullName>
    </submittedName>
</protein>
<dbReference type="OrthoDB" id="5348404at2759"/>
<dbReference type="Pfam" id="PF03619">
    <property type="entry name" value="Solute_trans_a"/>
    <property type="match status" value="1"/>
</dbReference>
<evidence type="ECO:0000313" key="7">
    <source>
        <dbReference type="EMBL" id="PKA67196.1"/>
    </source>
</evidence>
<evidence type="ECO:0000256" key="4">
    <source>
        <dbReference type="ARBA" id="ARBA00023136"/>
    </source>
</evidence>
<keyword evidence="4 6" id="KW-0472">Membrane</keyword>
<keyword evidence="2 6" id="KW-0812">Transmembrane</keyword>
<dbReference type="InterPro" id="IPR005178">
    <property type="entry name" value="Ostalpha/TMEM184C"/>
</dbReference>
<proteinExistence type="predicted"/>